<proteinExistence type="predicted"/>
<reference evidence="1 2" key="1">
    <citation type="submission" date="2017-12" db="EMBL/GenBank/DDBJ databases">
        <title>Integrating genomic resources of turbot (Scophthalmus maximus) in depth evaluation of genetic and physical mapping variation across individuals.</title>
        <authorList>
            <person name="Martinez P."/>
        </authorList>
    </citation>
    <scope>NUCLEOTIDE SEQUENCE [LARGE SCALE GENOMIC DNA]</scope>
</reference>
<organism evidence="1 2">
    <name type="scientific">Scophthalmus maximus</name>
    <name type="common">Turbot</name>
    <name type="synonym">Psetta maxima</name>
    <dbReference type="NCBI Taxonomy" id="52904"/>
    <lineage>
        <taxon>Eukaryota</taxon>
        <taxon>Metazoa</taxon>
        <taxon>Chordata</taxon>
        <taxon>Craniata</taxon>
        <taxon>Vertebrata</taxon>
        <taxon>Euteleostomi</taxon>
        <taxon>Actinopterygii</taxon>
        <taxon>Neopterygii</taxon>
        <taxon>Teleostei</taxon>
        <taxon>Neoteleostei</taxon>
        <taxon>Acanthomorphata</taxon>
        <taxon>Carangaria</taxon>
        <taxon>Pleuronectiformes</taxon>
        <taxon>Pleuronectoidei</taxon>
        <taxon>Scophthalmidae</taxon>
        <taxon>Scophthalmus</taxon>
    </lineage>
</organism>
<gene>
    <name evidence="1" type="ORF">SMAX5B_021316</name>
</gene>
<keyword evidence="2" id="KW-1185">Reference proteome</keyword>
<dbReference type="Proteomes" id="UP000246464">
    <property type="component" value="Chromosome 7"/>
</dbReference>
<sequence length="270" mass="29772">MASSNAVRLCPVCQTGYIMGFDLHARCESCLGPAHVGIALTPQSACPYCKLLPQAEKQRRADTFTVAAEDVWPVADTCSLEDAISFFDEGAESDDSAPSTTLFSRIFLPPSGRRGRSLMTTRQVNTQQSLGSLFRQRRPCLRLVLWCTRFQASSRERRRTQTSRSHRRRRLLGVFQTTQTTRSVTRWSPFPPIVPYLSGADAEPSKVKAPVSTYDDVTRVDGISAHGFPPVPPLEPGFAAIFGVKPTIVGGRRPVPPNIRDLVWQLAGSP</sequence>
<name>A0A2U9BMV5_SCOMX</name>
<evidence type="ECO:0000313" key="2">
    <source>
        <dbReference type="Proteomes" id="UP000246464"/>
    </source>
</evidence>
<dbReference type="AlphaFoldDB" id="A0A2U9BMV5"/>
<dbReference type="EMBL" id="CP026249">
    <property type="protein sequence ID" value="AWP04999.1"/>
    <property type="molecule type" value="Genomic_DNA"/>
</dbReference>
<evidence type="ECO:0000313" key="1">
    <source>
        <dbReference type="EMBL" id="AWP04999.1"/>
    </source>
</evidence>
<protein>
    <submittedName>
        <fullName evidence="1">Uncharacterized protein</fullName>
    </submittedName>
</protein>
<accession>A0A2U9BMV5</accession>